<dbReference type="Proteomes" id="UP001472677">
    <property type="component" value="Unassembled WGS sequence"/>
</dbReference>
<organism evidence="2 3">
    <name type="scientific">Hibiscus sabdariffa</name>
    <name type="common">roselle</name>
    <dbReference type="NCBI Taxonomy" id="183260"/>
    <lineage>
        <taxon>Eukaryota</taxon>
        <taxon>Viridiplantae</taxon>
        <taxon>Streptophyta</taxon>
        <taxon>Embryophyta</taxon>
        <taxon>Tracheophyta</taxon>
        <taxon>Spermatophyta</taxon>
        <taxon>Magnoliopsida</taxon>
        <taxon>eudicotyledons</taxon>
        <taxon>Gunneridae</taxon>
        <taxon>Pentapetalae</taxon>
        <taxon>rosids</taxon>
        <taxon>malvids</taxon>
        <taxon>Malvales</taxon>
        <taxon>Malvaceae</taxon>
        <taxon>Malvoideae</taxon>
        <taxon>Hibiscus</taxon>
    </lineage>
</organism>
<name>A0ABR1ZIM4_9ROSI</name>
<dbReference type="Gene3D" id="2.120.10.30">
    <property type="entry name" value="TolB, C-terminal domain"/>
    <property type="match status" value="1"/>
</dbReference>
<feature type="signal peptide" evidence="1">
    <location>
        <begin position="1"/>
        <end position="22"/>
    </location>
</feature>
<protein>
    <recommendedName>
        <fullName evidence="4">Strictosidine synthase conserved region domain-containing protein</fullName>
    </recommendedName>
</protein>
<keyword evidence="3" id="KW-1185">Reference proteome</keyword>
<keyword evidence="1" id="KW-0732">Signal</keyword>
<evidence type="ECO:0000256" key="1">
    <source>
        <dbReference type="SAM" id="SignalP"/>
    </source>
</evidence>
<dbReference type="Pfam" id="PF20067">
    <property type="entry name" value="SSL_N"/>
    <property type="match status" value="1"/>
</dbReference>
<dbReference type="PANTHER" id="PTHR10426">
    <property type="entry name" value="STRICTOSIDINE SYNTHASE-RELATED"/>
    <property type="match status" value="1"/>
</dbReference>
<dbReference type="EMBL" id="JBBPBM010002147">
    <property type="protein sequence ID" value="KAK8480056.1"/>
    <property type="molecule type" value="Genomic_DNA"/>
</dbReference>
<dbReference type="SUPFAM" id="SSF63829">
    <property type="entry name" value="Calcium-dependent phosphotriesterase"/>
    <property type="match status" value="1"/>
</dbReference>
<proteinExistence type="predicted"/>
<sequence length="83" mass="9119">MTSKLFTAVATIVLFSALIVVQKPFNGKPRQMEAVPITDAVGPESVAFDPLGDGPYVGVSDGRIIKWQENEHRWIDFGTTSRN</sequence>
<evidence type="ECO:0000313" key="3">
    <source>
        <dbReference type="Proteomes" id="UP001472677"/>
    </source>
</evidence>
<feature type="non-terminal residue" evidence="2">
    <location>
        <position position="83"/>
    </location>
</feature>
<comment type="caution">
    <text evidence="2">The sequence shown here is derived from an EMBL/GenBank/DDBJ whole genome shotgun (WGS) entry which is preliminary data.</text>
</comment>
<dbReference type="PANTHER" id="PTHR10426:SF79">
    <property type="entry name" value="PROTEIN STRICTOSIDINE SYNTHASE-LIKE 2"/>
    <property type="match status" value="1"/>
</dbReference>
<dbReference type="InterPro" id="IPR011042">
    <property type="entry name" value="6-blade_b-propeller_TolB-like"/>
</dbReference>
<accession>A0ABR1ZIM4</accession>
<gene>
    <name evidence="2" type="ORF">V6N12_020079</name>
</gene>
<reference evidence="2 3" key="1">
    <citation type="journal article" date="2024" name="G3 (Bethesda)">
        <title>Genome assembly of Hibiscus sabdariffa L. provides insights into metabolisms of medicinal natural products.</title>
        <authorList>
            <person name="Kim T."/>
        </authorList>
    </citation>
    <scope>NUCLEOTIDE SEQUENCE [LARGE SCALE GENOMIC DNA]</scope>
    <source>
        <strain evidence="2">TK-2024</strain>
        <tissue evidence="2">Old leaves</tissue>
    </source>
</reference>
<feature type="chain" id="PRO_5046773270" description="Strictosidine synthase conserved region domain-containing protein" evidence="1">
    <location>
        <begin position="23"/>
        <end position="83"/>
    </location>
</feature>
<evidence type="ECO:0000313" key="2">
    <source>
        <dbReference type="EMBL" id="KAK8480056.1"/>
    </source>
</evidence>
<evidence type="ECO:0008006" key="4">
    <source>
        <dbReference type="Google" id="ProtNLM"/>
    </source>
</evidence>